<feature type="transmembrane region" description="Helical" evidence="8">
    <location>
        <begin position="152"/>
        <end position="178"/>
    </location>
</feature>
<comment type="subcellular location">
    <subcellularLocation>
        <location evidence="1">Cell membrane</location>
        <topology evidence="1">Multi-pass membrane protein</topology>
    </subcellularLocation>
</comment>
<evidence type="ECO:0000256" key="5">
    <source>
        <dbReference type="ARBA" id="ARBA00022989"/>
    </source>
</evidence>
<dbReference type="EMBL" id="FWXY01000068">
    <property type="protein sequence ID" value="SMD15651.1"/>
    <property type="molecule type" value="Genomic_DNA"/>
</dbReference>
<dbReference type="AlphaFoldDB" id="A0A1W2F160"/>
<dbReference type="RefSeq" id="WP_084072122.1">
    <property type="nucleotide sequence ID" value="NZ_FWXY01000068.1"/>
</dbReference>
<evidence type="ECO:0000256" key="8">
    <source>
        <dbReference type="SAM" id="Phobius"/>
    </source>
</evidence>
<evidence type="ECO:0000256" key="1">
    <source>
        <dbReference type="ARBA" id="ARBA00004651"/>
    </source>
</evidence>
<reference evidence="9 10" key="1">
    <citation type="submission" date="2017-04" db="EMBL/GenBank/DDBJ databases">
        <authorList>
            <person name="Afonso C.L."/>
            <person name="Miller P.J."/>
            <person name="Scott M.A."/>
            <person name="Spackman E."/>
            <person name="Goraichik I."/>
            <person name="Dimitrov K.M."/>
            <person name="Suarez D.L."/>
            <person name="Swayne D.E."/>
        </authorList>
    </citation>
    <scope>NUCLEOTIDE SEQUENCE [LARGE SCALE GENOMIC DNA]</scope>
    <source>
        <strain evidence="9 10">DSM 3385</strain>
    </source>
</reference>
<name>A0A1W2F160_9BACT</name>
<gene>
    <name evidence="9" type="ORF">SAMN02746065_1681</name>
</gene>
<feature type="transmembrane region" description="Helical" evidence="8">
    <location>
        <begin position="69"/>
        <end position="87"/>
    </location>
</feature>
<dbReference type="Proteomes" id="UP000192418">
    <property type="component" value="Unassembled WGS sequence"/>
</dbReference>
<keyword evidence="10" id="KW-1185">Reference proteome</keyword>
<evidence type="ECO:0000313" key="10">
    <source>
        <dbReference type="Proteomes" id="UP000192418"/>
    </source>
</evidence>
<keyword evidence="4 8" id="KW-0812">Transmembrane</keyword>
<dbReference type="GO" id="GO:0005886">
    <property type="term" value="C:plasma membrane"/>
    <property type="evidence" value="ECO:0007669"/>
    <property type="project" value="UniProtKB-SubCell"/>
</dbReference>
<evidence type="ECO:0000256" key="7">
    <source>
        <dbReference type="SAM" id="MobiDB-lite"/>
    </source>
</evidence>
<accession>A0A1W2F160</accession>
<feature type="transmembrane region" description="Helical" evidence="8">
    <location>
        <begin position="238"/>
        <end position="264"/>
    </location>
</feature>
<keyword evidence="3" id="KW-1003">Cell membrane</keyword>
<dbReference type="Pfam" id="PF02028">
    <property type="entry name" value="BCCT"/>
    <property type="match status" value="1"/>
</dbReference>
<organism evidence="9 10">
    <name type="scientific">Desulfocicer vacuolatum DSM 3385</name>
    <dbReference type="NCBI Taxonomy" id="1121400"/>
    <lineage>
        <taxon>Bacteria</taxon>
        <taxon>Pseudomonadati</taxon>
        <taxon>Thermodesulfobacteriota</taxon>
        <taxon>Desulfobacteria</taxon>
        <taxon>Desulfobacterales</taxon>
        <taxon>Desulfobacteraceae</taxon>
        <taxon>Desulfocicer</taxon>
    </lineage>
</organism>
<dbReference type="OrthoDB" id="9775735at2"/>
<feature type="transmembrane region" description="Helical" evidence="8">
    <location>
        <begin position="30"/>
        <end position="49"/>
    </location>
</feature>
<protein>
    <submittedName>
        <fullName evidence="9">L-carnitine/gamma-butyrobetaine antiporter</fullName>
    </submittedName>
</protein>
<feature type="transmembrane region" description="Helical" evidence="8">
    <location>
        <begin position="210"/>
        <end position="232"/>
    </location>
</feature>
<keyword evidence="6 8" id="KW-0472">Membrane</keyword>
<evidence type="ECO:0000256" key="2">
    <source>
        <dbReference type="ARBA" id="ARBA00022448"/>
    </source>
</evidence>
<dbReference type="PANTHER" id="PTHR30047:SF11">
    <property type="entry name" value="L-CARNITINE_GAMMA-BUTYROBETAINE ANTIPORTER"/>
    <property type="match status" value="1"/>
</dbReference>
<keyword evidence="5 8" id="KW-1133">Transmembrane helix</keyword>
<evidence type="ECO:0000256" key="3">
    <source>
        <dbReference type="ARBA" id="ARBA00022475"/>
    </source>
</evidence>
<evidence type="ECO:0000256" key="4">
    <source>
        <dbReference type="ARBA" id="ARBA00022692"/>
    </source>
</evidence>
<dbReference type="InterPro" id="IPR000060">
    <property type="entry name" value="BCCT_transptr"/>
</dbReference>
<proteinExistence type="predicted"/>
<evidence type="ECO:0000256" key="6">
    <source>
        <dbReference type="ARBA" id="ARBA00023136"/>
    </source>
</evidence>
<sequence length="289" mass="32998">MENNSLAEQSRPFEEEESPQRIRSGIEPGIFIPSILVVIAFCLLCAFNKESVEVAMKTAFKFTTGDVGWIYSLFQFSVLLILVYLVLGPLGKKRFGNESPEFSTFSWMGLMFGTSSSLMILLWSTMEFFYYIQSPPFRMPPFSPEAYEWSQAYSLFHWGPMFYCPYLVFAVVYAYFFFVQKREVYRPSTACEPIFGEQLMQGWLGKLFDTFFVISILCGAGTSLGLGIPLIAELLKEIFGIPLGMVTNILVVLSWTLFFTYTIYSGLKKGIKVLDSYLLFSCCFGKRIM</sequence>
<keyword evidence="2" id="KW-0813">Transport</keyword>
<feature type="transmembrane region" description="Helical" evidence="8">
    <location>
        <begin position="107"/>
        <end position="132"/>
    </location>
</feature>
<feature type="region of interest" description="Disordered" evidence="7">
    <location>
        <begin position="1"/>
        <end position="21"/>
    </location>
</feature>
<dbReference type="GO" id="GO:0022857">
    <property type="term" value="F:transmembrane transporter activity"/>
    <property type="evidence" value="ECO:0007669"/>
    <property type="project" value="InterPro"/>
</dbReference>
<dbReference type="PANTHER" id="PTHR30047">
    <property type="entry name" value="HIGH-AFFINITY CHOLINE TRANSPORT PROTEIN-RELATED"/>
    <property type="match status" value="1"/>
</dbReference>
<evidence type="ECO:0000313" key="9">
    <source>
        <dbReference type="EMBL" id="SMD15651.1"/>
    </source>
</evidence>